<keyword evidence="3" id="KW-1185">Reference proteome</keyword>
<accession>A0A6G0XJ92</accession>
<gene>
    <name evidence="2" type="ORF">Ae201684_004105</name>
</gene>
<evidence type="ECO:0000313" key="3">
    <source>
        <dbReference type="Proteomes" id="UP000481153"/>
    </source>
</evidence>
<evidence type="ECO:0008006" key="4">
    <source>
        <dbReference type="Google" id="ProtNLM"/>
    </source>
</evidence>
<organism evidence="2 3">
    <name type="scientific">Aphanomyces euteiches</name>
    <dbReference type="NCBI Taxonomy" id="100861"/>
    <lineage>
        <taxon>Eukaryota</taxon>
        <taxon>Sar</taxon>
        <taxon>Stramenopiles</taxon>
        <taxon>Oomycota</taxon>
        <taxon>Saprolegniomycetes</taxon>
        <taxon>Saprolegniales</taxon>
        <taxon>Verrucalvaceae</taxon>
        <taxon>Aphanomyces</taxon>
    </lineage>
</organism>
<dbReference type="EMBL" id="VJMJ01000052">
    <property type="protein sequence ID" value="KAF0740367.1"/>
    <property type="molecule type" value="Genomic_DNA"/>
</dbReference>
<sequence length="744" mass="83994">MKSDISKVNAKDMVRMWQSSCRHPDLLPDVWATLEKHFPREITQEVLDVTCYAFWMHGRTTDVISLAKTRNVSKLSVEMVDLIIRAHLAEKNIDQAEDVLASSYPNHMTLQSRLLIAYASQNNVAEVQSILERLVQLPAPMWTPQGCRNVMSALGQLRDVPGMFEFLRQMTDSGIMPDAFIVSSLLDACVATNKSAEVAQLLQNLPNLDLERQPALLQACINAHLHVENFNAIPALVDELKALPPHPSTERTLRHVITEAVEAKRDDIVTIVLSPTGVSEFLFTYVSQDPSLVHCILQHTEHLTILYEWNLVLAACLHIQEYRAALEIFVQCPLRPDTTMLTTIAQCASAASISKKSDPVCVQLVTKCQELVRGPSSLPMFASRRAALMELCNAIDRPDLVLELLPSAPIDWTKPMALAGMNAAAALGKQRRLQEIYSSLGHRLRDDQIEAAFLEHRSSLQSSRLPLPPRLEAVFTLVQERDYTSAQRKLRQLVKQGISPRVWDAFIELLVQEEQWSFAADVCLLLSRYTQVIDLFVARVETTPQRPWIPRSVAMLQLHEACQGVGEEDLKIVRQKLEQVLVDLFDGYEEAFQARHLLDFMRLATEIHSPDLTLRFVPEQAKKWALPMVPLVMSAAAQTNQLGEIVEKIPEQLFQEISAQRAYVLSLLQCIPVNWDAVVDAARNLARRKAHWPIQTHLLDEMATRREFARVLKLRPDISINSLAEHESWVEFLDTLAPPLEPGT</sequence>
<dbReference type="VEuPathDB" id="FungiDB:AeMF1_019452"/>
<comment type="caution">
    <text evidence="2">The sequence shown here is derived from an EMBL/GenBank/DDBJ whole genome shotgun (WGS) entry which is preliminary data.</text>
</comment>
<name>A0A6G0XJ92_9STRA</name>
<evidence type="ECO:0000313" key="2">
    <source>
        <dbReference type="EMBL" id="KAF0740367.1"/>
    </source>
</evidence>
<dbReference type="PANTHER" id="PTHR47936:SF1">
    <property type="entry name" value="PENTATRICOPEPTIDE REPEAT-CONTAINING PROTEIN GUN1, CHLOROPLASTIC"/>
    <property type="match status" value="1"/>
</dbReference>
<dbReference type="AlphaFoldDB" id="A0A6G0XJ92"/>
<proteinExistence type="predicted"/>
<reference evidence="2 3" key="1">
    <citation type="submission" date="2019-07" db="EMBL/GenBank/DDBJ databases">
        <title>Genomics analysis of Aphanomyces spp. identifies a new class of oomycete effector associated with host adaptation.</title>
        <authorList>
            <person name="Gaulin E."/>
        </authorList>
    </citation>
    <scope>NUCLEOTIDE SEQUENCE [LARGE SCALE GENOMIC DNA]</scope>
    <source>
        <strain evidence="2 3">ATCC 201684</strain>
    </source>
</reference>
<keyword evidence="1" id="KW-0677">Repeat</keyword>
<protein>
    <recommendedName>
        <fullName evidence="4">Pentacotripeptide-repeat region of PRORP domain-containing protein</fullName>
    </recommendedName>
</protein>
<dbReference type="GO" id="GO:0009507">
    <property type="term" value="C:chloroplast"/>
    <property type="evidence" value="ECO:0007669"/>
    <property type="project" value="TreeGrafter"/>
</dbReference>
<dbReference type="GO" id="GO:0031930">
    <property type="term" value="P:mitochondria-nucleus signaling pathway"/>
    <property type="evidence" value="ECO:0007669"/>
    <property type="project" value="TreeGrafter"/>
</dbReference>
<evidence type="ECO:0000256" key="1">
    <source>
        <dbReference type="ARBA" id="ARBA00022737"/>
    </source>
</evidence>
<dbReference type="Gene3D" id="1.25.40.10">
    <property type="entry name" value="Tetratricopeptide repeat domain"/>
    <property type="match status" value="1"/>
</dbReference>
<dbReference type="Proteomes" id="UP000481153">
    <property type="component" value="Unassembled WGS sequence"/>
</dbReference>
<dbReference type="InterPro" id="IPR011990">
    <property type="entry name" value="TPR-like_helical_dom_sf"/>
</dbReference>
<dbReference type="PANTHER" id="PTHR47936">
    <property type="entry name" value="PPR_LONG DOMAIN-CONTAINING PROTEIN"/>
    <property type="match status" value="1"/>
</dbReference>